<dbReference type="Pfam" id="PF18560">
    <property type="entry name" value="Lectin_like"/>
    <property type="match status" value="1"/>
</dbReference>
<dbReference type="SMART" id="SM00645">
    <property type="entry name" value="Pept_C1"/>
    <property type="match status" value="1"/>
</dbReference>
<dbReference type="EMBL" id="FUXA01000004">
    <property type="protein sequence ID" value="SJZ41423.1"/>
    <property type="molecule type" value="Genomic_DNA"/>
</dbReference>
<dbReference type="OrthoDB" id="3648721at2"/>
<dbReference type="GO" id="GO:0008234">
    <property type="term" value="F:cysteine-type peptidase activity"/>
    <property type="evidence" value="ECO:0007669"/>
    <property type="project" value="InterPro"/>
</dbReference>
<protein>
    <submittedName>
        <fullName evidence="3">Cysteine protease, C1A family</fullName>
    </submittedName>
</protein>
<evidence type="ECO:0000259" key="2">
    <source>
        <dbReference type="SMART" id="SM00645"/>
    </source>
</evidence>
<dbReference type="Proteomes" id="UP000189857">
    <property type="component" value="Unassembled WGS sequence"/>
</dbReference>
<evidence type="ECO:0000313" key="4">
    <source>
        <dbReference type="Proteomes" id="UP000189857"/>
    </source>
</evidence>
<evidence type="ECO:0000256" key="1">
    <source>
        <dbReference type="SAM" id="SignalP"/>
    </source>
</evidence>
<dbReference type="Pfam" id="PF21540">
    <property type="entry name" value="Choline_bind_4"/>
    <property type="match status" value="6"/>
</dbReference>
<dbReference type="Pfam" id="PF00112">
    <property type="entry name" value="Peptidase_C1"/>
    <property type="match status" value="1"/>
</dbReference>
<dbReference type="InterPro" id="IPR048713">
    <property type="entry name" value="Choline_bind_rpt"/>
</dbReference>
<dbReference type="Gene3D" id="3.90.70.10">
    <property type="entry name" value="Cysteine proteinases"/>
    <property type="match status" value="1"/>
</dbReference>
<feature type="chain" id="PRO_5010553336" evidence="1">
    <location>
        <begin position="32"/>
        <end position="766"/>
    </location>
</feature>
<dbReference type="RefSeq" id="WP_078786041.1">
    <property type="nucleotide sequence ID" value="NZ_FNHR01000002.1"/>
</dbReference>
<dbReference type="InterPro" id="IPR000668">
    <property type="entry name" value="Peptidase_C1A_C"/>
</dbReference>
<keyword evidence="3" id="KW-0378">Hydrolase</keyword>
<dbReference type="GO" id="GO:0006508">
    <property type="term" value="P:proteolysis"/>
    <property type="evidence" value="ECO:0007669"/>
    <property type="project" value="UniProtKB-KW"/>
</dbReference>
<feature type="signal peptide" evidence="1">
    <location>
        <begin position="1"/>
        <end position="31"/>
    </location>
</feature>
<name>A0A1T4KGF0_9FIRM</name>
<dbReference type="SUPFAM" id="SSF54001">
    <property type="entry name" value="Cysteine proteinases"/>
    <property type="match status" value="1"/>
</dbReference>
<gene>
    <name evidence="3" type="ORF">SAMN02745110_00362</name>
</gene>
<keyword evidence="1" id="KW-0732">Signal</keyword>
<dbReference type="AlphaFoldDB" id="A0A1T4KGF0"/>
<reference evidence="3 4" key="1">
    <citation type="submission" date="2017-02" db="EMBL/GenBank/DDBJ databases">
        <authorList>
            <person name="Peterson S.W."/>
        </authorList>
    </citation>
    <scope>NUCLEOTIDE SEQUENCE [LARGE SCALE GENOMIC DNA]</scope>
    <source>
        <strain evidence="3 4">ATCC 17233</strain>
    </source>
</reference>
<sequence>MRKMNLMKRAKTGAAAIVTICSLLSGGIVNAAENDGETTETSIEVTNEAGEDQAAVDDDSIWDDSSEIIYHENGYYSDNIMAPRKGNTGSVSVNNAASYPASYKVKKLSGVRDQANSSICWAYAANTALETSYLNQNLGSSINYSEYQLTYSVFHGQKDRFISRGQFYDQSGSPLMSTATFAMNRGLGTEEKYPLNPSKNLTDADMTKGVSRVKNVLLLYGFSDEYSEYGGISWQESINSIKKKVYQDRAVVVSIDASEKRYNSSTNSFFTSWNGGEKPSANHELTIIGWDDNKVTACNKKGAFLAQNSWGNDANKGTVWISYYDASICAPTVFTVDTSKSLKKDSRVYSYTETGCSGKTLASKVELSGANVFKAQHTVELNKVGFYTLQKGEYTIEVNVDLKNAKNPGSGRRVYTTKGKTTEAGYFRAPLAQKITVPKGETFSVKIYLKDSAGVYRVNFEGGDTAIVETNIGSGESFVNYRDGWYDCYGTMGNFDLGTNYRNICIYAYGDTTIPEVVHHRAKTATTTTPGNIEYFVKEGKYYTDVNCTKQVSSSSVIRYAFAKNASGVQKYGDKMYYLKNGAIDKSYTGVSKNGGVYYYFKNGIANTTGLYKITVDKVTGWWYVKAGKVMTGYNGFVKNDSGWWYVSTGKVDFSRNEVLKGTVNGVAGWWNVKGGKVEFTNTISKNSSGWWCIQNGKVNFNFTGLAKNENGYFYCSGGKVDFGFTGIAKNENGYWYCTSGKVRFDYSGKVTYKGQTYIIKGGKVQ</sequence>
<keyword evidence="3" id="KW-0645">Protease</keyword>
<dbReference type="InterPro" id="IPR038765">
    <property type="entry name" value="Papain-like_cys_pep_sf"/>
</dbReference>
<dbReference type="InterPro" id="IPR040528">
    <property type="entry name" value="Lectin-like"/>
</dbReference>
<organism evidence="3 4">
    <name type="scientific">Eubacterium ruminantium</name>
    <dbReference type="NCBI Taxonomy" id="42322"/>
    <lineage>
        <taxon>Bacteria</taxon>
        <taxon>Bacillati</taxon>
        <taxon>Bacillota</taxon>
        <taxon>Clostridia</taxon>
        <taxon>Eubacteriales</taxon>
        <taxon>Eubacteriaceae</taxon>
        <taxon>Eubacterium</taxon>
    </lineage>
</organism>
<accession>A0A1T4KGF0</accession>
<keyword evidence="4" id="KW-1185">Reference proteome</keyword>
<proteinExistence type="predicted"/>
<feature type="domain" description="Peptidase C1A papain C-terminal" evidence="2">
    <location>
        <begin position="99"/>
        <end position="332"/>
    </location>
</feature>
<evidence type="ECO:0000313" key="3">
    <source>
        <dbReference type="EMBL" id="SJZ41423.1"/>
    </source>
</evidence>